<dbReference type="AlphaFoldDB" id="A0A8J1TSD1"/>
<dbReference type="Proteomes" id="UP000749559">
    <property type="component" value="Unassembled WGS sequence"/>
</dbReference>
<dbReference type="InterPro" id="IPR024134">
    <property type="entry name" value="SOD_Cu/Zn_/chaperone"/>
</dbReference>
<dbReference type="SUPFAM" id="SSF49329">
    <property type="entry name" value="Cu,Zn superoxide dismutase-like"/>
    <property type="match status" value="1"/>
</dbReference>
<evidence type="ECO:0000313" key="3">
    <source>
        <dbReference type="Proteomes" id="UP000749559"/>
    </source>
</evidence>
<dbReference type="EMBL" id="CAIIXF020000003">
    <property type="protein sequence ID" value="CAH1779074.1"/>
    <property type="molecule type" value="Genomic_DNA"/>
</dbReference>
<dbReference type="InterPro" id="IPR036423">
    <property type="entry name" value="SOD-like_Cu/Zn_dom_sf"/>
</dbReference>
<comment type="caution">
    <text evidence="2">The sequence shown here is derived from an EMBL/GenBank/DDBJ whole genome shotgun (WGS) entry which is preliminary data.</text>
</comment>
<dbReference type="Gene3D" id="2.60.40.200">
    <property type="entry name" value="Superoxide dismutase, copper/zinc binding domain"/>
    <property type="match status" value="1"/>
</dbReference>
<reference evidence="2" key="1">
    <citation type="submission" date="2022-03" db="EMBL/GenBank/DDBJ databases">
        <authorList>
            <person name="Martin C."/>
        </authorList>
    </citation>
    <scope>NUCLEOTIDE SEQUENCE</scope>
</reference>
<evidence type="ECO:0000259" key="1">
    <source>
        <dbReference type="Pfam" id="PF00080"/>
    </source>
</evidence>
<dbReference type="Pfam" id="PF00080">
    <property type="entry name" value="Sod_Cu"/>
    <property type="match status" value="1"/>
</dbReference>
<dbReference type="InterPro" id="IPR001424">
    <property type="entry name" value="SOD_Cu_Zn_dom"/>
</dbReference>
<dbReference type="OrthoDB" id="2015551at2759"/>
<sequence>MNKGTILGLAVCFIGLLCVAKAQEKVPCLEYTEYQLTTLYESGGCTVKRDMELGCARVTDCPNTCRVLTDRQRRRDFVLGERWKKTMYKCDCVTTEVLLGEKDPTAVPQPPPGAPAYPPRSRCRLKGCMHPDFENTFMKPKERYETKERVCICGKGPDPEVTEFNTLFRLKCANFEFAICKVFGELNGTIVFKQLSSGGVTYIRGSIAGFDTADSELLHGVHIHTYGTLNSDCTGGGPHFNPLGLDHGGPMEDQVKEKRHVGDMGNIRESTDYPGHSVFSKEDHVISLVHHNNVAGRSIKIHSKADESLDAEGIILSPGRPIGCCVMARADSSVWEKSETPEKDDKYM</sequence>
<keyword evidence="3" id="KW-1185">Reference proteome</keyword>
<accession>A0A8J1TSD1</accession>
<dbReference type="PANTHER" id="PTHR10003">
    <property type="entry name" value="SUPEROXIDE DISMUTASE CU-ZN -RELATED"/>
    <property type="match status" value="1"/>
</dbReference>
<evidence type="ECO:0000313" key="2">
    <source>
        <dbReference type="EMBL" id="CAH1779074.1"/>
    </source>
</evidence>
<protein>
    <recommendedName>
        <fullName evidence="1">Superoxide dismutase copper/zinc binding domain-containing protein</fullName>
    </recommendedName>
</protein>
<proteinExistence type="predicted"/>
<dbReference type="GO" id="GO:0006801">
    <property type="term" value="P:superoxide metabolic process"/>
    <property type="evidence" value="ECO:0007669"/>
    <property type="project" value="InterPro"/>
</dbReference>
<gene>
    <name evidence="2" type="ORF">OFUS_LOCUS5916</name>
</gene>
<dbReference type="GO" id="GO:0005507">
    <property type="term" value="F:copper ion binding"/>
    <property type="evidence" value="ECO:0007669"/>
    <property type="project" value="InterPro"/>
</dbReference>
<name>A0A8J1TSD1_OWEFU</name>
<organism evidence="2 3">
    <name type="scientific">Owenia fusiformis</name>
    <name type="common">Polychaete worm</name>
    <dbReference type="NCBI Taxonomy" id="6347"/>
    <lineage>
        <taxon>Eukaryota</taxon>
        <taxon>Metazoa</taxon>
        <taxon>Spiralia</taxon>
        <taxon>Lophotrochozoa</taxon>
        <taxon>Annelida</taxon>
        <taxon>Polychaeta</taxon>
        <taxon>Sedentaria</taxon>
        <taxon>Canalipalpata</taxon>
        <taxon>Sabellida</taxon>
        <taxon>Oweniida</taxon>
        <taxon>Oweniidae</taxon>
        <taxon>Owenia</taxon>
    </lineage>
</organism>
<feature type="domain" description="Superoxide dismutase copper/zinc binding" evidence="1">
    <location>
        <begin position="187"/>
        <end position="326"/>
    </location>
</feature>